<name>A0AA40LQ30_CNENI</name>
<dbReference type="EMBL" id="JAULJE010000008">
    <property type="protein sequence ID" value="KAK1340003.1"/>
    <property type="molecule type" value="Genomic_DNA"/>
</dbReference>
<evidence type="ECO:0000313" key="2">
    <source>
        <dbReference type="EMBL" id="KAK1340003.1"/>
    </source>
</evidence>
<evidence type="ECO:0000313" key="3">
    <source>
        <dbReference type="Proteomes" id="UP001177744"/>
    </source>
</evidence>
<feature type="region of interest" description="Disordered" evidence="1">
    <location>
        <begin position="29"/>
        <end position="105"/>
    </location>
</feature>
<feature type="compositionally biased region" description="Basic and acidic residues" evidence="1">
    <location>
        <begin position="60"/>
        <end position="70"/>
    </location>
</feature>
<organism evidence="2 3">
    <name type="scientific">Cnephaeus nilssonii</name>
    <name type="common">Northern bat</name>
    <name type="synonym">Eptesicus nilssonii</name>
    <dbReference type="NCBI Taxonomy" id="3371016"/>
    <lineage>
        <taxon>Eukaryota</taxon>
        <taxon>Metazoa</taxon>
        <taxon>Chordata</taxon>
        <taxon>Craniata</taxon>
        <taxon>Vertebrata</taxon>
        <taxon>Euteleostomi</taxon>
        <taxon>Mammalia</taxon>
        <taxon>Eutheria</taxon>
        <taxon>Laurasiatheria</taxon>
        <taxon>Chiroptera</taxon>
        <taxon>Yangochiroptera</taxon>
        <taxon>Vespertilionidae</taxon>
        <taxon>Cnephaeus</taxon>
    </lineage>
</organism>
<dbReference type="Proteomes" id="UP001177744">
    <property type="component" value="Unassembled WGS sequence"/>
</dbReference>
<proteinExistence type="predicted"/>
<gene>
    <name evidence="2" type="ORF">QTO34_018567</name>
</gene>
<sequence>MPTFVMTINKSQGQTLDRVGIFLPEPVFGHAGGRQKLPTALNSSSGRDYGDSDSYGMKLDCQEREKHTETQRNCGRQRNRGAYAQRGQATEDTVGFLKREGDKSS</sequence>
<feature type="compositionally biased region" description="Low complexity" evidence="1">
    <location>
        <begin position="43"/>
        <end position="56"/>
    </location>
</feature>
<keyword evidence="3" id="KW-1185">Reference proteome</keyword>
<accession>A0AA40LQ30</accession>
<comment type="caution">
    <text evidence="2">The sequence shown here is derived from an EMBL/GenBank/DDBJ whole genome shotgun (WGS) entry which is preliminary data.</text>
</comment>
<reference evidence="2" key="1">
    <citation type="submission" date="2023-06" db="EMBL/GenBank/DDBJ databases">
        <title>Reference genome for the Northern bat (Eptesicus nilssonii), a most northern bat species.</title>
        <authorList>
            <person name="Laine V.N."/>
            <person name="Pulliainen A.T."/>
            <person name="Lilley T.M."/>
        </authorList>
    </citation>
    <scope>NUCLEOTIDE SEQUENCE</scope>
    <source>
        <strain evidence="2">BLF_Eptnil</strain>
        <tissue evidence="2">Kidney</tissue>
    </source>
</reference>
<protein>
    <submittedName>
        <fullName evidence="2">Uncharacterized protein</fullName>
    </submittedName>
</protein>
<dbReference type="AlphaFoldDB" id="A0AA40LQ30"/>
<evidence type="ECO:0000256" key="1">
    <source>
        <dbReference type="SAM" id="MobiDB-lite"/>
    </source>
</evidence>